<dbReference type="Pfam" id="PF00672">
    <property type="entry name" value="HAMP"/>
    <property type="match status" value="1"/>
</dbReference>
<evidence type="ECO:0000259" key="3">
    <source>
        <dbReference type="PROSITE" id="PS50885"/>
    </source>
</evidence>
<dbReference type="GO" id="GO:0007165">
    <property type="term" value="P:signal transduction"/>
    <property type="evidence" value="ECO:0007669"/>
    <property type="project" value="InterPro"/>
</dbReference>
<keyword evidence="2" id="KW-0472">Membrane</keyword>
<feature type="transmembrane region" description="Helical" evidence="2">
    <location>
        <begin position="217"/>
        <end position="240"/>
    </location>
</feature>
<feature type="domain" description="HAMP" evidence="3">
    <location>
        <begin position="242"/>
        <end position="305"/>
    </location>
</feature>
<dbReference type="GO" id="GO:0016020">
    <property type="term" value="C:membrane"/>
    <property type="evidence" value="ECO:0007669"/>
    <property type="project" value="InterPro"/>
</dbReference>
<evidence type="ECO:0000256" key="1">
    <source>
        <dbReference type="SAM" id="MobiDB-lite"/>
    </source>
</evidence>
<reference evidence="4 5" key="1">
    <citation type="submission" date="2020-04" db="EMBL/GenBank/DDBJ databases">
        <authorList>
            <person name="Basu S."/>
            <person name="Maruthanayagam V."/>
            <person name="Chakraborty S."/>
            <person name="Pramanik A."/>
            <person name="Mukherjee J."/>
            <person name="Brink B."/>
        </authorList>
    </citation>
    <scope>NUCLEOTIDE SEQUENCE [LARGE SCALE GENOMIC DNA]</scope>
    <source>
        <strain evidence="4 5">AP17</strain>
    </source>
</reference>
<feature type="region of interest" description="Disordered" evidence="1">
    <location>
        <begin position="315"/>
        <end position="340"/>
    </location>
</feature>
<evidence type="ECO:0000313" key="4">
    <source>
        <dbReference type="EMBL" id="QIZ70423.1"/>
    </source>
</evidence>
<dbReference type="KEGG" id="oxy:HCG48_07395"/>
<dbReference type="InterPro" id="IPR021796">
    <property type="entry name" value="Tll0287-like_dom"/>
</dbReference>
<dbReference type="EMBL" id="CP051167">
    <property type="protein sequence ID" value="QIZ70423.1"/>
    <property type="molecule type" value="Genomic_DNA"/>
</dbReference>
<dbReference type="CDD" id="cd06225">
    <property type="entry name" value="HAMP"/>
    <property type="match status" value="1"/>
</dbReference>
<dbReference type="Pfam" id="PF11845">
    <property type="entry name" value="Tll0287-like"/>
    <property type="match status" value="1"/>
</dbReference>
<keyword evidence="2" id="KW-1133">Transmembrane helix</keyword>
<keyword evidence="5" id="KW-1185">Reference proteome</keyword>
<evidence type="ECO:0000313" key="5">
    <source>
        <dbReference type="Proteomes" id="UP000500857"/>
    </source>
</evidence>
<evidence type="ECO:0000256" key="2">
    <source>
        <dbReference type="SAM" id="Phobius"/>
    </source>
</evidence>
<gene>
    <name evidence="4" type="ORF">HCG48_07395</name>
</gene>
<dbReference type="Proteomes" id="UP000500857">
    <property type="component" value="Chromosome"/>
</dbReference>
<dbReference type="RefSeq" id="WP_168568578.1">
    <property type="nucleotide sequence ID" value="NZ_CP051167.1"/>
</dbReference>
<protein>
    <submittedName>
        <fullName evidence="4">DUF3365 domain-containing protein</fullName>
    </submittedName>
</protein>
<keyword evidence="2" id="KW-0812">Transmembrane</keyword>
<dbReference type="SMART" id="SM00304">
    <property type="entry name" value="HAMP"/>
    <property type="match status" value="1"/>
</dbReference>
<dbReference type="Gene3D" id="6.10.340.10">
    <property type="match status" value="1"/>
</dbReference>
<dbReference type="InterPro" id="IPR003660">
    <property type="entry name" value="HAMP_dom"/>
</dbReference>
<proteinExistence type="predicted"/>
<dbReference type="AlphaFoldDB" id="A0A6H1TXC9"/>
<sequence length="357" mass="40797">MRIKNLKLARQFTLFLSVVFVLSIAFCGTILSDALQKKARDEVATQSLLLMQTMNAVRTYTSQEINPLLAPQLETETVFIPETVPAYSARQVFENLRDSPEYKNFFYKEAVVNPTNLRDLPDGFEQETIAKFRQNPELKETWGYRQLFGEQVFYKARPIQITEASCLRCHGDPKTAPKSLLATYGNQTGFGWNLNETIGIQTVYVPSEAVFSLSRQYWAGVMGTFIVTFAIAIVLINILLKRHVIHPLQPMARVAEKIGTEQLDDTLERDRDLKQLATLSRQQDELGHLARIFQQMAHGVYLRERQLGQQLQQLQQLQRQSQESPVNSTSSSRDRTDPSYLNALLNKAKQLRGDRPQ</sequence>
<feature type="compositionally biased region" description="Low complexity" evidence="1">
    <location>
        <begin position="315"/>
        <end position="331"/>
    </location>
</feature>
<dbReference type="PROSITE" id="PS50885">
    <property type="entry name" value="HAMP"/>
    <property type="match status" value="1"/>
</dbReference>
<organism evidence="4 5">
    <name type="scientific">Oxynema aestuarii AP17</name>
    <dbReference type="NCBI Taxonomy" id="2064643"/>
    <lineage>
        <taxon>Bacteria</taxon>
        <taxon>Bacillati</taxon>
        <taxon>Cyanobacteriota</taxon>
        <taxon>Cyanophyceae</taxon>
        <taxon>Oscillatoriophycideae</taxon>
        <taxon>Oscillatoriales</taxon>
        <taxon>Oscillatoriaceae</taxon>
        <taxon>Oxynema</taxon>
        <taxon>Oxynema aestuarii</taxon>
    </lineage>
</organism>
<name>A0A6H1TXC9_9CYAN</name>
<accession>A0A6H1TXC9</accession>